<evidence type="ECO:0000313" key="1">
    <source>
        <dbReference type="EMBL" id="KAL0945044.1"/>
    </source>
</evidence>
<organism evidence="1 2">
    <name type="scientific">Colletotrichum truncatum</name>
    <name type="common">Anthracnose fungus</name>
    <name type="synonym">Colletotrichum capsici</name>
    <dbReference type="NCBI Taxonomy" id="5467"/>
    <lineage>
        <taxon>Eukaryota</taxon>
        <taxon>Fungi</taxon>
        <taxon>Dikarya</taxon>
        <taxon>Ascomycota</taxon>
        <taxon>Pezizomycotina</taxon>
        <taxon>Sordariomycetes</taxon>
        <taxon>Hypocreomycetidae</taxon>
        <taxon>Glomerellales</taxon>
        <taxon>Glomerellaceae</taxon>
        <taxon>Colletotrichum</taxon>
        <taxon>Colletotrichum truncatum species complex</taxon>
    </lineage>
</organism>
<sequence length="690" mass="78254">MYYRGSFWARLIAWLNLSPSFEPPADQVPLGGKTDFIQTIPSHTNIAPLPFKPPSGSNGDDFVCEYPAMKKYVPCSDPNNRECWLRNVEDGSEYNIHTNYEVEAPTGITRNYTLVVGDGWYNGDGQYLKAAKLFNDTYPGPWLQACWGDTVNVTVINNMTWNGTSIHWHGIRQHKTMHMDGVNGITQCPIAPKSRLDSSWPNVEGDRFTYIWKAVQYGTSWYHSHYSVQYADGLQGALTIHGPHSGNYDEAKIPLIMTDWTHISSFESMASPTPAETNTTILLNGRGDVRKFGYEVTPGLELPALWEIHFQAKEISRPGRSKRYLLRLINTSFDSTFVFSIDNHWLQIISSDFVPIEPYFNTSVLVGIGQRYNVIVEADPSAGQTNPIPSDGNFWIRTWIPKNCGTKPGRQGYERTGILRYNHLSDTAPTSQPWNGISLRCSDETYTSLKPKLPWYINRPKGSHNDGAGADPEIFGVQLNKDLKPDNFPLARFSFEPNANDGFTPLQINYSDPSFLHLSDYSGDWPKSWVMTPENGHDLDWIHLHGHDFAVLEQAENKTYNVSNLNLKWDNPPRRDVVLLPRDGYVVIAFKTDNPGMWLLHCHIARHASFGLGIQINERQEDADKIWPFHTDDAIAAANKTCDNWRAWQSQCKNLWPGPLNTSGNTTWKACEENHEKNPKVWPFQDDSGI</sequence>
<keyword evidence="2" id="KW-1185">Reference proteome</keyword>
<name>A0ACC3ZLM5_COLTU</name>
<dbReference type="Proteomes" id="UP000805649">
    <property type="component" value="Unassembled WGS sequence"/>
</dbReference>
<comment type="caution">
    <text evidence="1">The sequence shown here is derived from an EMBL/GenBank/DDBJ whole genome shotgun (WGS) entry which is preliminary data.</text>
</comment>
<dbReference type="EMBL" id="VUJX02000001">
    <property type="protein sequence ID" value="KAL0945044.1"/>
    <property type="molecule type" value="Genomic_DNA"/>
</dbReference>
<accession>A0ACC3ZLM5</accession>
<gene>
    <name evidence="1" type="ORF">CTRU02_202931</name>
</gene>
<reference evidence="1 2" key="1">
    <citation type="journal article" date="2020" name="Phytopathology">
        <title>Genome Sequence Resources of Colletotrichum truncatum, C. plurivorum, C. musicola, and C. sojae: Four Species Pathogenic to Soybean (Glycine max).</title>
        <authorList>
            <person name="Rogerio F."/>
            <person name="Boufleur T.R."/>
            <person name="Ciampi-Guillardi M."/>
            <person name="Sukno S.A."/>
            <person name="Thon M.R."/>
            <person name="Massola Junior N.S."/>
            <person name="Baroncelli R."/>
        </authorList>
    </citation>
    <scope>NUCLEOTIDE SEQUENCE [LARGE SCALE GENOMIC DNA]</scope>
    <source>
        <strain evidence="1 2">CMES1059</strain>
    </source>
</reference>
<proteinExistence type="predicted"/>
<evidence type="ECO:0000313" key="2">
    <source>
        <dbReference type="Proteomes" id="UP000805649"/>
    </source>
</evidence>
<protein>
    <submittedName>
        <fullName evidence="1">Lcc2</fullName>
    </submittedName>
</protein>